<dbReference type="Proteomes" id="UP001500742">
    <property type="component" value="Unassembled WGS sequence"/>
</dbReference>
<name>A0ABP7PHI2_9SPHI</name>
<comment type="caution">
    <text evidence="2">The sequence shown here is derived from an EMBL/GenBank/DDBJ whole genome shotgun (WGS) entry which is preliminary data.</text>
</comment>
<reference evidence="3" key="1">
    <citation type="journal article" date="2019" name="Int. J. Syst. Evol. Microbiol.">
        <title>The Global Catalogue of Microorganisms (GCM) 10K type strain sequencing project: providing services to taxonomists for standard genome sequencing and annotation.</title>
        <authorList>
            <consortium name="The Broad Institute Genomics Platform"/>
            <consortium name="The Broad Institute Genome Sequencing Center for Infectious Disease"/>
            <person name="Wu L."/>
            <person name="Ma J."/>
        </authorList>
    </citation>
    <scope>NUCLEOTIDE SEQUENCE [LARGE SCALE GENOMIC DNA]</scope>
    <source>
        <strain evidence="3">JCM 16601</strain>
    </source>
</reference>
<dbReference type="CDD" id="cd02440">
    <property type="entry name" value="AdoMet_MTases"/>
    <property type="match status" value="1"/>
</dbReference>
<dbReference type="RefSeq" id="WP_259092587.1">
    <property type="nucleotide sequence ID" value="NZ_BAAAZC010000008.1"/>
</dbReference>
<dbReference type="SUPFAM" id="SSF53335">
    <property type="entry name" value="S-adenosyl-L-methionine-dependent methyltransferases"/>
    <property type="match status" value="1"/>
</dbReference>
<organism evidence="2 3">
    <name type="scientific">Mucilaginibacter dorajii</name>
    <dbReference type="NCBI Taxonomy" id="692994"/>
    <lineage>
        <taxon>Bacteria</taxon>
        <taxon>Pseudomonadati</taxon>
        <taxon>Bacteroidota</taxon>
        <taxon>Sphingobacteriia</taxon>
        <taxon>Sphingobacteriales</taxon>
        <taxon>Sphingobacteriaceae</taxon>
        <taxon>Mucilaginibacter</taxon>
    </lineage>
</organism>
<dbReference type="GO" id="GO:0008168">
    <property type="term" value="F:methyltransferase activity"/>
    <property type="evidence" value="ECO:0007669"/>
    <property type="project" value="UniProtKB-KW"/>
</dbReference>
<keyword evidence="2" id="KW-0808">Transferase</keyword>
<feature type="domain" description="Methyltransferase" evidence="1">
    <location>
        <begin position="54"/>
        <end position="139"/>
    </location>
</feature>
<dbReference type="Gene3D" id="3.40.50.150">
    <property type="entry name" value="Vaccinia Virus protein VP39"/>
    <property type="match status" value="1"/>
</dbReference>
<proteinExistence type="predicted"/>
<sequence length="199" mass="22440">MSTEDKAAIFDYHRSMISFHGNTGPAALGWRDRESQLIRFKVLAGIADLDKCSILDAGCGHADFLGFLLPKYPDLVYTGVEQIPELLNEAERRYGNRPDTTLMPGDFTDTPLSLADYVFASGSLNYYQTDPDFIYRAIKILYNCSKKGLAFNLLHTIIPNGLLAAYEPGKILDFCKTLSDRCILTDNYSEEDFTIFMYK</sequence>
<evidence type="ECO:0000313" key="3">
    <source>
        <dbReference type="Proteomes" id="UP001500742"/>
    </source>
</evidence>
<dbReference type="Pfam" id="PF13649">
    <property type="entry name" value="Methyltransf_25"/>
    <property type="match status" value="1"/>
</dbReference>
<protein>
    <submittedName>
        <fullName evidence="2">Class I SAM-dependent methyltransferase</fullName>
    </submittedName>
</protein>
<dbReference type="GO" id="GO:0032259">
    <property type="term" value="P:methylation"/>
    <property type="evidence" value="ECO:0007669"/>
    <property type="project" value="UniProtKB-KW"/>
</dbReference>
<gene>
    <name evidence="2" type="ORF">GCM10022210_12510</name>
</gene>
<keyword evidence="3" id="KW-1185">Reference proteome</keyword>
<evidence type="ECO:0000259" key="1">
    <source>
        <dbReference type="Pfam" id="PF13649"/>
    </source>
</evidence>
<accession>A0ABP7PHI2</accession>
<dbReference type="InterPro" id="IPR029063">
    <property type="entry name" value="SAM-dependent_MTases_sf"/>
</dbReference>
<dbReference type="InterPro" id="IPR041698">
    <property type="entry name" value="Methyltransf_25"/>
</dbReference>
<evidence type="ECO:0000313" key="2">
    <source>
        <dbReference type="EMBL" id="GAA3965506.1"/>
    </source>
</evidence>
<keyword evidence="2" id="KW-0489">Methyltransferase</keyword>
<dbReference type="EMBL" id="BAAAZC010000008">
    <property type="protein sequence ID" value="GAA3965506.1"/>
    <property type="molecule type" value="Genomic_DNA"/>
</dbReference>